<dbReference type="PANTHER" id="PTHR42855:SF2">
    <property type="entry name" value="DRUG RESISTANCE ABC TRANSPORTER,ATP-BINDING PROTEIN"/>
    <property type="match status" value="1"/>
</dbReference>
<evidence type="ECO:0000256" key="3">
    <source>
        <dbReference type="SAM" id="Coils"/>
    </source>
</evidence>
<dbReference type="Proteomes" id="UP000530928">
    <property type="component" value="Unassembled WGS sequence"/>
</dbReference>
<name>A0A7W0CJ96_9ACTN</name>
<accession>A0A7W0CJ96</accession>
<keyword evidence="1" id="KW-0547">Nucleotide-binding</keyword>
<keyword evidence="2 6" id="KW-0067">ATP-binding</keyword>
<dbReference type="PROSITE" id="PS00211">
    <property type="entry name" value="ABC_TRANSPORTER_1"/>
    <property type="match status" value="2"/>
</dbReference>
<dbReference type="RefSeq" id="WP_181610692.1">
    <property type="nucleotide sequence ID" value="NZ_BAABAM010000002.1"/>
</dbReference>
<evidence type="ECO:0000256" key="4">
    <source>
        <dbReference type="SAM" id="MobiDB-lite"/>
    </source>
</evidence>
<dbReference type="Gene3D" id="3.40.50.300">
    <property type="entry name" value="P-loop containing nucleotide triphosphate hydrolases"/>
    <property type="match status" value="2"/>
</dbReference>
<dbReference type="PROSITE" id="PS50893">
    <property type="entry name" value="ABC_TRANSPORTER_2"/>
    <property type="match status" value="2"/>
</dbReference>
<dbReference type="CDD" id="cd03221">
    <property type="entry name" value="ABCF_EF-3"/>
    <property type="match status" value="2"/>
</dbReference>
<feature type="domain" description="ABC transporter" evidence="5">
    <location>
        <begin position="6"/>
        <end position="254"/>
    </location>
</feature>
<dbReference type="Pfam" id="PF00005">
    <property type="entry name" value="ABC_tran"/>
    <property type="match status" value="2"/>
</dbReference>
<feature type="region of interest" description="Disordered" evidence="4">
    <location>
        <begin position="410"/>
        <end position="438"/>
    </location>
</feature>
<evidence type="ECO:0000256" key="1">
    <source>
        <dbReference type="ARBA" id="ARBA00022741"/>
    </source>
</evidence>
<organism evidence="6 7">
    <name type="scientific">Nonomuraea soli</name>
    <dbReference type="NCBI Taxonomy" id="1032476"/>
    <lineage>
        <taxon>Bacteria</taxon>
        <taxon>Bacillati</taxon>
        <taxon>Actinomycetota</taxon>
        <taxon>Actinomycetes</taxon>
        <taxon>Streptosporangiales</taxon>
        <taxon>Streptosporangiaceae</taxon>
        <taxon>Nonomuraea</taxon>
    </lineage>
</organism>
<protein>
    <submittedName>
        <fullName evidence="6">Macrolide transport system ATP-binding/permease protein</fullName>
    </submittedName>
</protein>
<dbReference type="AlphaFoldDB" id="A0A7W0CJ96"/>
<reference evidence="6 7" key="1">
    <citation type="submission" date="2020-07" db="EMBL/GenBank/DDBJ databases">
        <title>Genomic Encyclopedia of Type Strains, Phase IV (KMG-IV): sequencing the most valuable type-strain genomes for metagenomic binning, comparative biology and taxonomic classification.</title>
        <authorList>
            <person name="Goeker M."/>
        </authorList>
    </citation>
    <scope>NUCLEOTIDE SEQUENCE [LARGE SCALE GENOMIC DNA]</scope>
    <source>
        <strain evidence="6 7">DSM 45533</strain>
    </source>
</reference>
<gene>
    <name evidence="6" type="ORF">HNR30_003288</name>
</gene>
<dbReference type="InterPro" id="IPR017871">
    <property type="entry name" value="ABC_transporter-like_CS"/>
</dbReference>
<dbReference type="EMBL" id="JACDUR010000003">
    <property type="protein sequence ID" value="MBA2891947.1"/>
    <property type="molecule type" value="Genomic_DNA"/>
</dbReference>
<dbReference type="InterPro" id="IPR003439">
    <property type="entry name" value="ABC_transporter-like_ATP-bd"/>
</dbReference>
<comment type="caution">
    <text evidence="6">The sequence shown here is derived from an EMBL/GenBank/DDBJ whole genome shotgun (WGS) entry which is preliminary data.</text>
</comment>
<dbReference type="InterPro" id="IPR003593">
    <property type="entry name" value="AAA+_ATPase"/>
</dbReference>
<feature type="coiled-coil region" evidence="3">
    <location>
        <begin position="89"/>
        <end position="116"/>
    </location>
</feature>
<feature type="compositionally biased region" description="Low complexity" evidence="4">
    <location>
        <begin position="410"/>
        <end position="425"/>
    </location>
</feature>
<keyword evidence="7" id="KW-1185">Reference proteome</keyword>
<dbReference type="SMART" id="SM00382">
    <property type="entry name" value="AAA"/>
    <property type="match status" value="2"/>
</dbReference>
<dbReference type="FunFam" id="3.40.50.300:FF:000011">
    <property type="entry name" value="Putative ABC transporter ATP-binding component"/>
    <property type="match status" value="1"/>
</dbReference>
<evidence type="ECO:0000313" key="6">
    <source>
        <dbReference type="EMBL" id="MBA2891947.1"/>
    </source>
</evidence>
<keyword evidence="3" id="KW-0175">Coiled coil</keyword>
<dbReference type="GO" id="GO:0005524">
    <property type="term" value="F:ATP binding"/>
    <property type="evidence" value="ECO:0007669"/>
    <property type="project" value="UniProtKB-KW"/>
</dbReference>
<evidence type="ECO:0000259" key="5">
    <source>
        <dbReference type="PROSITE" id="PS50893"/>
    </source>
</evidence>
<dbReference type="InterPro" id="IPR051309">
    <property type="entry name" value="ABCF_ATPase"/>
</dbReference>
<sequence length="661" mass="68931">MRTAQLALSSVTKRYDDRVVLDQVSLTVKPGERIGIIGDNGSGKSTLLKLIAGVLSPDNGELTVVAPGGIGYLAQTLDLPAEATVQEAIDLALSDLRTLEAELHTMEDNLDESTLEAYGELIARFEARGGYDADNQVDAALHGLGLPSLDRGRALGSLSGGERSRLALAATLASAPELLLLDEPTNDLDDHAVAWLEQHLRGHRGTVVAITHDRVFLERITSVILEVDLGKVRRYGNGYSGYLAAKAAERAAWTRRHEEWVLEVERHSGLVAANAGRMAAIPRKMSKAGMGGIGAWRARGRSHGAMGRIRQSQARLEALHGDPVAAPPERLRFSASITTSSGTIPGTVAGTVAGATLAGTAGSSRGLGSLDAAGVGPSPALAPGANAAGGLGSLDAAGVGLSPAVARGVTAASGPSPAVASGATADASPSPAVGGLAAALHTPDQPSALDQPWQAIAETMLTQLFPPRAELTGVTVGSRLHLPGGLRIGYGERLLVTGPNGAGKSTLMRVLAGELTPDTGTVHVNGTVGYLRQEETPWNPALTVLQAFASGRAGAPEEHAEALLSLGLFRPGDLRLRVGELSYGQRRRIELARLVTDPVDLLLLDEPTNHLSPALVEELEEALVDYPGALVIVTHDRRMRSRFTGTHVELDAGKIVARRTV</sequence>
<dbReference type="SUPFAM" id="SSF52540">
    <property type="entry name" value="P-loop containing nucleoside triphosphate hydrolases"/>
    <property type="match status" value="2"/>
</dbReference>
<dbReference type="PANTHER" id="PTHR42855">
    <property type="entry name" value="ABC TRANSPORTER ATP-BINDING SUBUNIT"/>
    <property type="match status" value="1"/>
</dbReference>
<evidence type="ECO:0000313" key="7">
    <source>
        <dbReference type="Proteomes" id="UP000530928"/>
    </source>
</evidence>
<dbReference type="InterPro" id="IPR027417">
    <property type="entry name" value="P-loop_NTPase"/>
</dbReference>
<dbReference type="GO" id="GO:0016887">
    <property type="term" value="F:ATP hydrolysis activity"/>
    <property type="evidence" value="ECO:0007669"/>
    <property type="project" value="InterPro"/>
</dbReference>
<feature type="domain" description="ABC transporter" evidence="5">
    <location>
        <begin position="459"/>
        <end position="661"/>
    </location>
</feature>
<proteinExistence type="predicted"/>
<evidence type="ECO:0000256" key="2">
    <source>
        <dbReference type="ARBA" id="ARBA00022840"/>
    </source>
</evidence>